<protein>
    <submittedName>
        <fullName evidence="2">Uncharacterized protein</fullName>
    </submittedName>
</protein>
<dbReference type="WBParaSite" id="ACRNAN_scaffold2012.g22523.t1">
    <property type="protein sequence ID" value="ACRNAN_scaffold2012.g22523.t1"/>
    <property type="gene ID" value="ACRNAN_scaffold2012.g22523"/>
</dbReference>
<accession>A0A914D957</accession>
<name>A0A914D957_9BILA</name>
<sequence length="80" mass="8978">MILLLKPYRQAIIDAIKLKHMNYKGTGQQPNSQKLRDKRTSFAPFASGKTGIEWLNGANGNNRQQSWTTTRNSVFGVNGL</sequence>
<dbReference type="Proteomes" id="UP000887540">
    <property type="component" value="Unplaced"/>
</dbReference>
<evidence type="ECO:0000313" key="2">
    <source>
        <dbReference type="WBParaSite" id="ACRNAN_scaffold2012.g22523.t1"/>
    </source>
</evidence>
<keyword evidence="1" id="KW-1185">Reference proteome</keyword>
<dbReference type="AlphaFoldDB" id="A0A914D957"/>
<evidence type="ECO:0000313" key="1">
    <source>
        <dbReference type="Proteomes" id="UP000887540"/>
    </source>
</evidence>
<reference evidence="2" key="1">
    <citation type="submission" date="2022-11" db="UniProtKB">
        <authorList>
            <consortium name="WormBaseParasite"/>
        </authorList>
    </citation>
    <scope>IDENTIFICATION</scope>
</reference>
<proteinExistence type="predicted"/>
<organism evidence="1 2">
    <name type="scientific">Acrobeloides nanus</name>
    <dbReference type="NCBI Taxonomy" id="290746"/>
    <lineage>
        <taxon>Eukaryota</taxon>
        <taxon>Metazoa</taxon>
        <taxon>Ecdysozoa</taxon>
        <taxon>Nematoda</taxon>
        <taxon>Chromadorea</taxon>
        <taxon>Rhabditida</taxon>
        <taxon>Tylenchina</taxon>
        <taxon>Cephalobomorpha</taxon>
        <taxon>Cephaloboidea</taxon>
        <taxon>Cephalobidae</taxon>
        <taxon>Acrobeloides</taxon>
    </lineage>
</organism>